<gene>
    <name evidence="1" type="ORF">WHI96_08045</name>
</gene>
<reference evidence="1 2" key="1">
    <citation type="submission" date="2024-03" db="EMBL/GenBank/DDBJ databases">
        <title>Draft genome sequence of Pseudonocardia tropica JCM 19149.</title>
        <authorList>
            <person name="Butdee W."/>
            <person name="Duangmal K."/>
        </authorList>
    </citation>
    <scope>NUCLEOTIDE SEQUENCE [LARGE SCALE GENOMIC DNA]</scope>
    <source>
        <strain evidence="1 2">JCM 19149</strain>
    </source>
</reference>
<evidence type="ECO:0000313" key="1">
    <source>
        <dbReference type="EMBL" id="MEQ3538769.1"/>
    </source>
</evidence>
<sequence length="63" mass="7000">MGPLTPVKPYRRPSLVDFVLREVEHHASRAIAIRGLVSVGVPHAEAVVQVDGGRRTFRERLSL</sequence>
<accession>A0ABV1JT97</accession>
<dbReference type="RefSeq" id="WP_345652760.1">
    <property type="nucleotide sequence ID" value="NZ_BAABLY010000082.1"/>
</dbReference>
<comment type="caution">
    <text evidence="1">The sequence shown here is derived from an EMBL/GenBank/DDBJ whole genome shotgun (WGS) entry which is preliminary data.</text>
</comment>
<keyword evidence="2" id="KW-1185">Reference proteome</keyword>
<dbReference type="Proteomes" id="UP001464923">
    <property type="component" value="Unassembled WGS sequence"/>
</dbReference>
<dbReference type="EMBL" id="JBEDNP010000004">
    <property type="protein sequence ID" value="MEQ3538769.1"/>
    <property type="molecule type" value="Genomic_DNA"/>
</dbReference>
<protein>
    <submittedName>
        <fullName evidence="1">Uncharacterized protein</fullName>
    </submittedName>
</protein>
<proteinExistence type="predicted"/>
<name>A0ABV1JT97_9PSEU</name>
<evidence type="ECO:0000313" key="2">
    <source>
        <dbReference type="Proteomes" id="UP001464923"/>
    </source>
</evidence>
<organism evidence="1 2">
    <name type="scientific">Pseudonocardia tropica</name>
    <dbReference type="NCBI Taxonomy" id="681289"/>
    <lineage>
        <taxon>Bacteria</taxon>
        <taxon>Bacillati</taxon>
        <taxon>Actinomycetota</taxon>
        <taxon>Actinomycetes</taxon>
        <taxon>Pseudonocardiales</taxon>
        <taxon>Pseudonocardiaceae</taxon>
        <taxon>Pseudonocardia</taxon>
    </lineage>
</organism>